<dbReference type="Gene3D" id="2.160.10.10">
    <property type="entry name" value="Hexapeptide repeat proteins"/>
    <property type="match status" value="1"/>
</dbReference>
<name>A0A9P5HFE4_9HYPO</name>
<dbReference type="InterPro" id="IPR011004">
    <property type="entry name" value="Trimer_LpxA-like_sf"/>
</dbReference>
<evidence type="ECO:0000313" key="5">
    <source>
        <dbReference type="Proteomes" id="UP000722485"/>
    </source>
</evidence>
<dbReference type="CDD" id="cd03357">
    <property type="entry name" value="LbH_MAT_GAT"/>
    <property type="match status" value="1"/>
</dbReference>
<sequence length="225" mass="24809">MAKEQKDDEIIQLAKSLRGTPWCEEYELMISGMLYNPSEPRLLEGRHKARCLSYKYNNLDPNSGGFKEVSEIRMKMLEEILGKVGRGTFIEPPFIPDYGCNIIMGENCFMNFGLVIIGDRVQMGPNVSLFGAGHETSVLSRIKFVEFGHPIRIEDDCWIGGNVTILPGVTIGRGSTVGAGAVVTKSIPAYSVALGAPAKVVKKLQTVEEELADPNNIFRNMPDRA</sequence>
<organism evidence="4 5">
    <name type="scientific">Cylindrodendrum hubeiense</name>
    <dbReference type="NCBI Taxonomy" id="595255"/>
    <lineage>
        <taxon>Eukaryota</taxon>
        <taxon>Fungi</taxon>
        <taxon>Dikarya</taxon>
        <taxon>Ascomycota</taxon>
        <taxon>Pezizomycotina</taxon>
        <taxon>Sordariomycetes</taxon>
        <taxon>Hypocreomycetidae</taxon>
        <taxon>Hypocreales</taxon>
        <taxon>Nectriaceae</taxon>
        <taxon>Cylindrodendrum</taxon>
    </lineage>
</organism>
<evidence type="ECO:0000259" key="3">
    <source>
        <dbReference type="SMART" id="SM01266"/>
    </source>
</evidence>
<evidence type="ECO:0000256" key="1">
    <source>
        <dbReference type="ARBA" id="ARBA00007274"/>
    </source>
</evidence>
<evidence type="ECO:0000256" key="2">
    <source>
        <dbReference type="ARBA" id="ARBA00022679"/>
    </source>
</evidence>
<protein>
    <recommendedName>
        <fullName evidence="3">Maltose/galactoside acetyltransferase domain-containing protein</fullName>
    </recommendedName>
</protein>
<comment type="similarity">
    <text evidence="1">Belongs to the transferase hexapeptide repeat family.</text>
</comment>
<feature type="domain" description="Maltose/galactoside acetyltransferase" evidence="3">
    <location>
        <begin position="26"/>
        <end position="86"/>
    </location>
</feature>
<dbReference type="SUPFAM" id="SSF51161">
    <property type="entry name" value="Trimeric LpxA-like enzymes"/>
    <property type="match status" value="1"/>
</dbReference>
<dbReference type="AlphaFoldDB" id="A0A9P5HFE4"/>
<dbReference type="InterPro" id="IPR051159">
    <property type="entry name" value="Hexapeptide_acetyltransf"/>
</dbReference>
<accession>A0A9P5HFE4</accession>
<dbReference type="Proteomes" id="UP000722485">
    <property type="component" value="Unassembled WGS sequence"/>
</dbReference>
<dbReference type="GO" id="GO:0008374">
    <property type="term" value="F:O-acyltransferase activity"/>
    <property type="evidence" value="ECO:0007669"/>
    <property type="project" value="TreeGrafter"/>
</dbReference>
<dbReference type="PROSITE" id="PS00101">
    <property type="entry name" value="HEXAPEP_TRANSFERASES"/>
    <property type="match status" value="1"/>
</dbReference>
<dbReference type="InterPro" id="IPR024688">
    <property type="entry name" value="Mac_dom"/>
</dbReference>
<reference evidence="4" key="1">
    <citation type="submission" date="2020-03" db="EMBL/GenBank/DDBJ databases">
        <title>Draft Genome Sequence of Cylindrodendrum hubeiense.</title>
        <authorList>
            <person name="Buettner E."/>
            <person name="Kellner H."/>
        </authorList>
    </citation>
    <scope>NUCLEOTIDE SEQUENCE</scope>
    <source>
        <strain evidence="4">IHI 201604</strain>
    </source>
</reference>
<dbReference type="EMBL" id="JAANBB010000072">
    <property type="protein sequence ID" value="KAF7551734.1"/>
    <property type="molecule type" value="Genomic_DNA"/>
</dbReference>
<dbReference type="PANTHER" id="PTHR23416">
    <property type="entry name" value="SIALIC ACID SYNTHASE-RELATED"/>
    <property type="match status" value="1"/>
</dbReference>
<evidence type="ECO:0000313" key="4">
    <source>
        <dbReference type="EMBL" id="KAF7551734.1"/>
    </source>
</evidence>
<dbReference type="Pfam" id="PF14602">
    <property type="entry name" value="Hexapep_2"/>
    <property type="match status" value="1"/>
</dbReference>
<comment type="caution">
    <text evidence="4">The sequence shown here is derived from an EMBL/GenBank/DDBJ whole genome shotgun (WGS) entry which is preliminary data.</text>
</comment>
<proteinExistence type="inferred from homology"/>
<gene>
    <name evidence="4" type="ORF">G7Z17_g4790</name>
</gene>
<keyword evidence="5" id="KW-1185">Reference proteome</keyword>
<dbReference type="Pfam" id="PF12464">
    <property type="entry name" value="Mac"/>
    <property type="match status" value="1"/>
</dbReference>
<dbReference type="SMART" id="SM01266">
    <property type="entry name" value="Mac"/>
    <property type="match status" value="1"/>
</dbReference>
<keyword evidence="2" id="KW-0808">Transferase</keyword>
<dbReference type="GO" id="GO:0016407">
    <property type="term" value="F:acetyltransferase activity"/>
    <property type="evidence" value="ECO:0007669"/>
    <property type="project" value="InterPro"/>
</dbReference>
<dbReference type="InterPro" id="IPR001451">
    <property type="entry name" value="Hexapep"/>
</dbReference>
<dbReference type="OrthoDB" id="25818at2759"/>
<dbReference type="InterPro" id="IPR018357">
    <property type="entry name" value="Hexapep_transf_CS"/>
</dbReference>
<dbReference type="PANTHER" id="PTHR23416:SF23">
    <property type="entry name" value="ACETYLTRANSFERASE C18B11.09C-RELATED"/>
    <property type="match status" value="1"/>
</dbReference>